<keyword evidence="7 9" id="KW-0406">Ion transport</keyword>
<feature type="transmembrane region" description="Helical" evidence="9">
    <location>
        <begin position="460"/>
        <end position="483"/>
    </location>
</feature>
<reference evidence="13" key="1">
    <citation type="submission" date="2021-01" db="EMBL/GenBank/DDBJ databases">
        <authorList>
            <person name="Corre E."/>
            <person name="Pelletier E."/>
            <person name="Niang G."/>
            <person name="Scheremetjew M."/>
            <person name="Finn R."/>
            <person name="Kale V."/>
            <person name="Holt S."/>
            <person name="Cochrane G."/>
            <person name="Meng A."/>
            <person name="Brown T."/>
            <person name="Cohen L."/>
        </authorList>
    </citation>
    <scope>NUCLEOTIDE SEQUENCE</scope>
    <source>
        <strain evidence="13">MM31A-1</strain>
    </source>
</reference>
<feature type="compositionally biased region" description="Low complexity" evidence="10">
    <location>
        <begin position="185"/>
        <end position="199"/>
    </location>
</feature>
<keyword evidence="4 9" id="KW-0460">Magnesium</keyword>
<evidence type="ECO:0000256" key="6">
    <source>
        <dbReference type="ARBA" id="ARBA00022989"/>
    </source>
</evidence>
<evidence type="ECO:0000256" key="3">
    <source>
        <dbReference type="ARBA" id="ARBA00022692"/>
    </source>
</evidence>
<comment type="similarity">
    <text evidence="9">Belongs to the CorA metal ion transporter (MIT) (TC 1.A.35) family.</text>
</comment>
<evidence type="ECO:0000313" key="13">
    <source>
        <dbReference type="EMBL" id="CAE0472563.1"/>
    </source>
</evidence>
<keyword evidence="2 9" id="KW-0813">Transport</keyword>
<keyword evidence="9" id="KW-0999">Mitochondrion inner membrane</keyword>
<keyword evidence="3 9" id="KW-0812">Transmembrane</keyword>
<dbReference type="PANTHER" id="PTHR13890">
    <property type="entry name" value="RNA SPLICING PROTEIN MRS2, MITOCHONDRIAL"/>
    <property type="match status" value="1"/>
</dbReference>
<sequence length="585" mass="64412">MNHSLMFLSRSGSTRSMNITFQSLRAFSINCTRPSLSPNLAGMGTATDTDTYAIGQRQELRTTTKTITSGSPLIPPIFNCGTVASTKRPPKRNMYMPVKEQLHVLKRYYTSDSTSGSSPSSSSPSSSEHQYAVARISKGGSVSETDMSISELLRSSSMHARDLFALALTSKQEQQLERNIATAKSRSSSSSQNSSTSTNKGLISRYRKNKRSPAAILPRLNEIIVSFGNARAVITPHSGVLFNAHKPSVKLLAQSLASSFIIHANYNQKSTEGAFELIFLEEILKDVVTTYNRRLILYEPIVDTVVTKVSNEMSAASGVHRLVPVKDSLLEFEIQVESALNCLTHLLGNEEDMLGLLLTERQAARDRGEEMDIRRHEDVELLLEEYARQLSYILAETNYLLKKVQSKQELVAISLDAYRNRMLRMNLYLSIAGVGIGSATAAAGYFGMNLVSGLEDHPAAFGSVVTGTTLFALLFGVGCVSYISGSAAQSRTLSRLRELVVLEGALKNLNALDFVLKRLVEERTTEQVSKDSFQQRMMDSGEITGGVMTAEEIDLLFDSMDMSQNGTLEADDFRSLEDVGRHTRF</sequence>
<organism evidence="13">
    <name type="scientific">Chaetoceros debilis</name>
    <dbReference type="NCBI Taxonomy" id="122233"/>
    <lineage>
        <taxon>Eukaryota</taxon>
        <taxon>Sar</taxon>
        <taxon>Stramenopiles</taxon>
        <taxon>Ochrophyta</taxon>
        <taxon>Bacillariophyta</taxon>
        <taxon>Coscinodiscophyceae</taxon>
        <taxon>Chaetocerotophycidae</taxon>
        <taxon>Chaetocerotales</taxon>
        <taxon>Chaetocerotaceae</taxon>
        <taxon>Chaetoceros</taxon>
    </lineage>
</organism>
<comment type="subcellular location">
    <subcellularLocation>
        <location evidence="1">Membrane</location>
        <topology evidence="1">Multi-pass membrane protein</topology>
    </subcellularLocation>
    <subcellularLocation>
        <location evidence="9">Mitochondrion inner membrane</location>
        <topology evidence="9">Multi-pass membrane protein</topology>
    </subcellularLocation>
</comment>
<dbReference type="PANTHER" id="PTHR13890:SF0">
    <property type="entry name" value="MAGNESIUM TRANSPORTER MRS2 HOMOLOG, MITOCHONDRIAL"/>
    <property type="match status" value="1"/>
</dbReference>
<evidence type="ECO:0000256" key="5">
    <source>
        <dbReference type="ARBA" id="ARBA00022946"/>
    </source>
</evidence>
<evidence type="ECO:0000256" key="9">
    <source>
        <dbReference type="RuleBase" id="RU366042"/>
    </source>
</evidence>
<dbReference type="EMBL" id="HBIO01022656">
    <property type="protein sequence ID" value="CAE0472563.1"/>
    <property type="molecule type" value="Transcribed_RNA"/>
</dbReference>
<evidence type="ECO:0000256" key="4">
    <source>
        <dbReference type="ARBA" id="ARBA00022842"/>
    </source>
</evidence>
<protein>
    <recommendedName>
        <fullName evidence="9">Magnesium transporter</fullName>
    </recommendedName>
</protein>
<keyword evidence="5" id="KW-0809">Transit peptide</keyword>
<evidence type="ECO:0000256" key="2">
    <source>
        <dbReference type="ARBA" id="ARBA00022448"/>
    </source>
</evidence>
<dbReference type="EMBL" id="HBIO01022636">
    <property type="protein sequence ID" value="CAE0472550.1"/>
    <property type="molecule type" value="Transcribed_RNA"/>
</dbReference>
<dbReference type="GO" id="GO:0005743">
    <property type="term" value="C:mitochondrial inner membrane"/>
    <property type="evidence" value="ECO:0007669"/>
    <property type="project" value="UniProtKB-SubCell"/>
</dbReference>
<feature type="region of interest" description="Disordered" evidence="10">
    <location>
        <begin position="110"/>
        <end position="139"/>
    </location>
</feature>
<dbReference type="InterPro" id="IPR018247">
    <property type="entry name" value="EF_Hand_1_Ca_BS"/>
</dbReference>
<dbReference type="GO" id="GO:0015095">
    <property type="term" value="F:magnesium ion transmembrane transporter activity"/>
    <property type="evidence" value="ECO:0007669"/>
    <property type="project" value="TreeGrafter"/>
</dbReference>
<name>A0A6S8XKU5_9STRA</name>
<keyword evidence="6 9" id="KW-1133">Transmembrane helix</keyword>
<evidence type="ECO:0000256" key="8">
    <source>
        <dbReference type="ARBA" id="ARBA00023136"/>
    </source>
</evidence>
<keyword evidence="8 9" id="KW-0472">Membrane</keyword>
<dbReference type="CDD" id="cd12823">
    <property type="entry name" value="Mrs2_Mfm1p-like"/>
    <property type="match status" value="1"/>
</dbReference>
<gene>
    <name evidence="11" type="ORF">CDEB00056_LOCUS17403</name>
    <name evidence="12" type="ORF">CDEB00056_LOCUS17412</name>
    <name evidence="13" type="ORF">CDEB00056_LOCUS17416</name>
</gene>
<proteinExistence type="inferred from homology"/>
<evidence type="ECO:0000256" key="1">
    <source>
        <dbReference type="ARBA" id="ARBA00004141"/>
    </source>
</evidence>
<evidence type="ECO:0000256" key="7">
    <source>
        <dbReference type="ARBA" id="ARBA00023065"/>
    </source>
</evidence>
<dbReference type="PROSITE" id="PS00018">
    <property type="entry name" value="EF_HAND_1"/>
    <property type="match status" value="1"/>
</dbReference>
<accession>A0A6S8XKU5</accession>
<dbReference type="Gene3D" id="1.20.58.340">
    <property type="entry name" value="Magnesium transport protein CorA, transmembrane region"/>
    <property type="match status" value="1"/>
</dbReference>
<keyword evidence="9" id="KW-0496">Mitochondrion</keyword>
<dbReference type="AlphaFoldDB" id="A0A6S8XKU5"/>
<dbReference type="InterPro" id="IPR039204">
    <property type="entry name" value="MRS2-like"/>
</dbReference>
<evidence type="ECO:0000256" key="10">
    <source>
        <dbReference type="SAM" id="MobiDB-lite"/>
    </source>
</evidence>
<feature type="transmembrane region" description="Helical" evidence="9">
    <location>
        <begin position="427"/>
        <end position="448"/>
    </location>
</feature>
<dbReference type="Pfam" id="PF22099">
    <property type="entry name" value="MRS2-like"/>
    <property type="match status" value="1"/>
</dbReference>
<dbReference type="EMBL" id="HBIO01022649">
    <property type="protein sequence ID" value="CAE0472559.1"/>
    <property type="molecule type" value="Transcribed_RNA"/>
</dbReference>
<evidence type="ECO:0000313" key="11">
    <source>
        <dbReference type="EMBL" id="CAE0472550.1"/>
    </source>
</evidence>
<feature type="compositionally biased region" description="Low complexity" evidence="10">
    <location>
        <begin position="110"/>
        <end position="127"/>
    </location>
</feature>
<evidence type="ECO:0000313" key="12">
    <source>
        <dbReference type="EMBL" id="CAE0472559.1"/>
    </source>
</evidence>
<feature type="region of interest" description="Disordered" evidence="10">
    <location>
        <begin position="177"/>
        <end position="204"/>
    </location>
</feature>